<organism evidence="1 2">
    <name type="scientific">Rhododendron simsii</name>
    <name type="common">Sims's rhododendron</name>
    <dbReference type="NCBI Taxonomy" id="118357"/>
    <lineage>
        <taxon>Eukaryota</taxon>
        <taxon>Viridiplantae</taxon>
        <taxon>Streptophyta</taxon>
        <taxon>Embryophyta</taxon>
        <taxon>Tracheophyta</taxon>
        <taxon>Spermatophyta</taxon>
        <taxon>Magnoliopsida</taxon>
        <taxon>eudicotyledons</taxon>
        <taxon>Gunneridae</taxon>
        <taxon>Pentapetalae</taxon>
        <taxon>asterids</taxon>
        <taxon>Ericales</taxon>
        <taxon>Ericaceae</taxon>
        <taxon>Ericoideae</taxon>
        <taxon>Rhodoreae</taxon>
        <taxon>Rhododendron</taxon>
    </lineage>
</organism>
<reference evidence="1" key="1">
    <citation type="submission" date="2019-11" db="EMBL/GenBank/DDBJ databases">
        <authorList>
            <person name="Liu Y."/>
            <person name="Hou J."/>
            <person name="Li T.-Q."/>
            <person name="Guan C.-H."/>
            <person name="Wu X."/>
            <person name="Wu H.-Z."/>
            <person name="Ling F."/>
            <person name="Zhang R."/>
            <person name="Shi X.-G."/>
            <person name="Ren J.-P."/>
            <person name="Chen E.-F."/>
            <person name="Sun J.-M."/>
        </authorList>
    </citation>
    <scope>NUCLEOTIDE SEQUENCE</scope>
    <source>
        <strain evidence="1">Adult_tree_wgs_1</strain>
        <tissue evidence="1">Leaves</tissue>
    </source>
</reference>
<sequence>MWHLIRMTRGLLKASKAPVFYQFPCLDASFYYPILSPLKSRKWQIYERSSKNQVLWTGGCDMEVPKGSWSGSKEIGGLNCDKSGIACSFRPGVKRHPLRKLMLSPSEDCFGQWSGLSRR</sequence>
<dbReference type="Proteomes" id="UP000626092">
    <property type="component" value="Unassembled WGS sequence"/>
</dbReference>
<dbReference type="AlphaFoldDB" id="A0A834GFM3"/>
<name>A0A834GFM3_RHOSS</name>
<evidence type="ECO:0000313" key="2">
    <source>
        <dbReference type="Proteomes" id="UP000626092"/>
    </source>
</evidence>
<dbReference type="OrthoDB" id="1806570at2759"/>
<proteinExistence type="predicted"/>
<keyword evidence="2" id="KW-1185">Reference proteome</keyword>
<dbReference type="EMBL" id="WJXA01000009">
    <property type="protein sequence ID" value="KAF7132770.1"/>
    <property type="molecule type" value="Genomic_DNA"/>
</dbReference>
<evidence type="ECO:0000313" key="1">
    <source>
        <dbReference type="EMBL" id="KAF7132770.1"/>
    </source>
</evidence>
<protein>
    <submittedName>
        <fullName evidence="1">Uncharacterized protein</fullName>
    </submittedName>
</protein>
<accession>A0A834GFM3</accession>
<gene>
    <name evidence="1" type="ORF">RHSIM_Rhsim09G0018200</name>
</gene>
<comment type="caution">
    <text evidence="1">The sequence shown here is derived from an EMBL/GenBank/DDBJ whole genome shotgun (WGS) entry which is preliminary data.</text>
</comment>